<dbReference type="Proteomes" id="UP000231179">
    <property type="component" value="Chromosome"/>
</dbReference>
<reference evidence="2 3" key="1">
    <citation type="submission" date="2017-11" db="EMBL/GenBank/DDBJ databases">
        <title>Complete genome sequence of Spiroplasma clarkii CN-5 (DSM 19994).</title>
        <authorList>
            <person name="Tsai Y.-M."/>
            <person name="Chang A."/>
            <person name="Lo W.-S."/>
            <person name="Kuo C.-H."/>
        </authorList>
    </citation>
    <scope>NUCLEOTIDE SEQUENCE [LARGE SCALE GENOMIC DNA]</scope>
    <source>
        <strain evidence="2 3">CN-5</strain>
    </source>
</reference>
<dbReference type="InterPro" id="IPR003615">
    <property type="entry name" value="HNH_nuc"/>
</dbReference>
<accession>A0A2K8KIZ8</accession>
<dbReference type="GO" id="GO:0004519">
    <property type="term" value="F:endonuclease activity"/>
    <property type="evidence" value="ECO:0007669"/>
    <property type="project" value="UniProtKB-KW"/>
</dbReference>
<keyword evidence="2" id="KW-0540">Nuclease</keyword>
<evidence type="ECO:0000259" key="1">
    <source>
        <dbReference type="Pfam" id="PF13391"/>
    </source>
</evidence>
<dbReference type="AlphaFoldDB" id="A0A2K8KIZ8"/>
<evidence type="ECO:0000313" key="2">
    <source>
        <dbReference type="EMBL" id="ATX71212.1"/>
    </source>
</evidence>
<proteinExistence type="predicted"/>
<feature type="domain" description="HNH nuclease" evidence="1">
    <location>
        <begin position="242"/>
        <end position="304"/>
    </location>
</feature>
<keyword evidence="2" id="KW-0255">Endonuclease</keyword>
<dbReference type="EMBL" id="CP024870">
    <property type="protein sequence ID" value="ATX71212.1"/>
    <property type="molecule type" value="Genomic_DNA"/>
</dbReference>
<keyword evidence="2" id="KW-0378">Hydrolase</keyword>
<evidence type="ECO:0000313" key="3">
    <source>
        <dbReference type="Proteomes" id="UP000231179"/>
    </source>
</evidence>
<protein>
    <submittedName>
        <fullName evidence="2">HNH endonuclease</fullName>
    </submittedName>
</protein>
<name>A0A2K8KIZ8_9MOLU</name>
<keyword evidence="3" id="KW-1185">Reference proteome</keyword>
<sequence>MKKYPYKHIVSGRITNLENPHPLDNEKNKSKFMEYLIEDLNIDSFEDISNDKKNLFMINFNNMYYNIFIEFPDGGGKDIKYNKTDKKVAIPFNQVAFKSIIKNYERVLVIDMYVPLDDDLKPDFSKRVYLIVDPKKIYLSKVIERESKSPSSRWVKLEYILEVMNDKTFKQNRAKNVYIIHQEKLKWFFQDILKNDYIEMINSELSKVSIQDFKNESNNKFKKYRRLFKGLLIAKRGIKCEVLSCGIKNQELMIGSHIKPVNIIINDESLTDFQKIKEISDPNNGFLLCPNHDALFDKQLITFNCKGILEVSKSITSQAHHFNLVENKININISGKEVNKYLDFHNNLFKYKENS</sequence>
<gene>
    <name evidence="2" type="ORF">SCLAR_v1c09060</name>
</gene>
<dbReference type="Pfam" id="PF13391">
    <property type="entry name" value="HNH_2"/>
    <property type="match status" value="1"/>
</dbReference>
<dbReference type="RefSeq" id="WP_100254753.1">
    <property type="nucleotide sequence ID" value="NZ_CP024870.1"/>
</dbReference>
<organism evidence="2 3">
    <name type="scientific">Spiroplasma clarkii</name>
    <dbReference type="NCBI Taxonomy" id="2139"/>
    <lineage>
        <taxon>Bacteria</taxon>
        <taxon>Bacillati</taxon>
        <taxon>Mycoplasmatota</taxon>
        <taxon>Mollicutes</taxon>
        <taxon>Entomoplasmatales</taxon>
        <taxon>Spiroplasmataceae</taxon>
        <taxon>Spiroplasma</taxon>
    </lineage>
</organism>